<proteinExistence type="predicted"/>
<reference evidence="2" key="1">
    <citation type="submission" date="2013-08" db="EMBL/GenBank/DDBJ databases">
        <authorList>
            <person name="Mendez C."/>
            <person name="Richter M."/>
            <person name="Ferrer M."/>
            <person name="Sanchez J."/>
        </authorList>
    </citation>
    <scope>NUCLEOTIDE SEQUENCE</scope>
</reference>
<name>T0YV62_9ZZZZ</name>
<dbReference type="Gene3D" id="1.10.1660.10">
    <property type="match status" value="1"/>
</dbReference>
<dbReference type="InterPro" id="IPR009061">
    <property type="entry name" value="DNA-bd_dom_put_sf"/>
</dbReference>
<sequence length="101" mass="11383">MSDPSRYTISQVARTARVISQARAYRVMELVRPCAVTAAGYQFFDDIGVERVCFIAVATRAGLPLVDLAKLLSSLDQGHSEEFQEACLQLHQRLKERRRSL</sequence>
<comment type="caution">
    <text evidence="2">The sequence shown here is derived from an EMBL/GenBank/DDBJ whole genome shotgun (WGS) entry which is preliminary data.</text>
</comment>
<dbReference type="PROSITE" id="PS50937">
    <property type="entry name" value="HTH_MERR_2"/>
    <property type="match status" value="1"/>
</dbReference>
<feature type="domain" description="HTH merR-type" evidence="1">
    <location>
        <begin position="6"/>
        <end position="74"/>
    </location>
</feature>
<evidence type="ECO:0000313" key="2">
    <source>
        <dbReference type="EMBL" id="EQD35832.1"/>
    </source>
</evidence>
<dbReference type="AlphaFoldDB" id="T0YV62"/>
<reference evidence="2" key="2">
    <citation type="journal article" date="2014" name="ISME J.">
        <title>Microbial stratification in low pH oxic and suboxic macroscopic growths along an acid mine drainage.</title>
        <authorList>
            <person name="Mendez-Garcia C."/>
            <person name="Mesa V."/>
            <person name="Sprenger R.R."/>
            <person name="Richter M."/>
            <person name="Diez M.S."/>
            <person name="Solano J."/>
            <person name="Bargiela R."/>
            <person name="Golyshina O.V."/>
            <person name="Manteca A."/>
            <person name="Ramos J.L."/>
            <person name="Gallego J.R."/>
            <person name="Llorente I."/>
            <person name="Martins Dos Santos V.A."/>
            <person name="Jensen O.N."/>
            <person name="Pelaez A.I."/>
            <person name="Sanchez J."/>
            <person name="Ferrer M."/>
        </authorList>
    </citation>
    <scope>NUCLEOTIDE SEQUENCE</scope>
</reference>
<dbReference type="GO" id="GO:0003677">
    <property type="term" value="F:DNA binding"/>
    <property type="evidence" value="ECO:0007669"/>
    <property type="project" value="InterPro"/>
</dbReference>
<gene>
    <name evidence="2" type="ORF">B1B_16737</name>
</gene>
<dbReference type="Pfam" id="PF13411">
    <property type="entry name" value="MerR_1"/>
    <property type="match status" value="1"/>
</dbReference>
<dbReference type="EMBL" id="AUZY01011155">
    <property type="protein sequence ID" value="EQD35832.1"/>
    <property type="molecule type" value="Genomic_DNA"/>
</dbReference>
<dbReference type="GO" id="GO:0006355">
    <property type="term" value="P:regulation of DNA-templated transcription"/>
    <property type="evidence" value="ECO:0007669"/>
    <property type="project" value="InterPro"/>
</dbReference>
<dbReference type="SUPFAM" id="SSF46955">
    <property type="entry name" value="Putative DNA-binding domain"/>
    <property type="match status" value="1"/>
</dbReference>
<protein>
    <submittedName>
        <fullName evidence="2">Transcriptional regulator merD</fullName>
    </submittedName>
</protein>
<accession>T0YV62</accession>
<dbReference type="SMART" id="SM00422">
    <property type="entry name" value="HTH_MERR"/>
    <property type="match status" value="1"/>
</dbReference>
<feature type="non-terminal residue" evidence="2">
    <location>
        <position position="101"/>
    </location>
</feature>
<evidence type="ECO:0000259" key="1">
    <source>
        <dbReference type="PROSITE" id="PS50937"/>
    </source>
</evidence>
<organism evidence="2">
    <name type="scientific">mine drainage metagenome</name>
    <dbReference type="NCBI Taxonomy" id="410659"/>
    <lineage>
        <taxon>unclassified sequences</taxon>
        <taxon>metagenomes</taxon>
        <taxon>ecological metagenomes</taxon>
    </lineage>
</organism>
<dbReference type="InterPro" id="IPR000551">
    <property type="entry name" value="MerR-type_HTH_dom"/>
</dbReference>